<accession>A0AAU7ART3</accession>
<name>A0AAU7ART3_9ACTN</name>
<evidence type="ECO:0008006" key="3">
    <source>
        <dbReference type="Google" id="ProtNLM"/>
    </source>
</evidence>
<evidence type="ECO:0000313" key="2">
    <source>
        <dbReference type="EMBL" id="XAY04372.1"/>
    </source>
</evidence>
<organism evidence="2">
    <name type="scientific">Paraconexibacter sp. AEG42_29</name>
    <dbReference type="NCBI Taxonomy" id="2997339"/>
    <lineage>
        <taxon>Bacteria</taxon>
        <taxon>Bacillati</taxon>
        <taxon>Actinomycetota</taxon>
        <taxon>Thermoleophilia</taxon>
        <taxon>Solirubrobacterales</taxon>
        <taxon>Paraconexibacteraceae</taxon>
        <taxon>Paraconexibacter</taxon>
    </lineage>
</organism>
<dbReference type="AlphaFoldDB" id="A0AAU7ART3"/>
<keyword evidence="1" id="KW-0732">Signal</keyword>
<dbReference type="EMBL" id="CP114014">
    <property type="protein sequence ID" value="XAY04372.1"/>
    <property type="molecule type" value="Genomic_DNA"/>
</dbReference>
<reference evidence="2" key="1">
    <citation type="submission" date="2022-12" db="EMBL/GenBank/DDBJ databases">
        <title>Paraconexibacter alkalitolerans sp. nov. and Baekduia alba sp. nov., isolated from soil and emended description of the genera Paraconexibacter (Chun et al., 2020) and Baekduia (An et al., 2020).</title>
        <authorList>
            <person name="Vieira S."/>
            <person name="Huber K.J."/>
            <person name="Geppert A."/>
            <person name="Wolf J."/>
            <person name="Neumann-Schaal M."/>
            <person name="Muesken M."/>
            <person name="Overmann J."/>
        </authorList>
    </citation>
    <scope>NUCLEOTIDE SEQUENCE</scope>
    <source>
        <strain evidence="2">AEG42_29</strain>
    </source>
</reference>
<feature type="signal peptide" evidence="1">
    <location>
        <begin position="1"/>
        <end position="37"/>
    </location>
</feature>
<proteinExistence type="predicted"/>
<evidence type="ECO:0000256" key="1">
    <source>
        <dbReference type="SAM" id="SignalP"/>
    </source>
</evidence>
<feature type="chain" id="PRO_5043974942" description="DUF4198 domain-containing protein" evidence="1">
    <location>
        <begin position="38"/>
        <end position="297"/>
    </location>
</feature>
<protein>
    <recommendedName>
        <fullName evidence="3">DUF4198 domain-containing protein</fullName>
    </recommendedName>
</protein>
<sequence>MWAGAAGGRVPAMSTPTPRHLLLPLALAALAATGATAALATAEDAAAPPTVRFALAAADGRTAPTGPATVPPGAVRIDVATKAKGMHGFQLLRLPAGADVPAIQQRVSKARSDDDFEALGGVVAVGGTGVSARRKGSIVVDLTSGTYLLADLSSQKGVPSVPFTVGEGSGPGLPAAPAATISMFDYKYEIAGKLPRKGDVRIVNKGKRNHIVVVFKTADAKGSARLVKAVRADDQRAAGKEIRGEGTSANAVGPGQAHDLTVANAPGNYVLVCFVKSKQSKGKAHNALGMVKAVTVK</sequence>
<dbReference type="KEGG" id="parq:DSM112329_01205"/>
<gene>
    <name evidence="2" type="ORF">DSM112329_01205</name>
</gene>